<dbReference type="PANTHER" id="PTHR38106:SF1">
    <property type="entry name" value="RNA CHAPERONE PROQ"/>
    <property type="match status" value="1"/>
</dbReference>
<accession>A0A7Z0SR87</accession>
<dbReference type="InterPro" id="IPR016103">
    <property type="entry name" value="ProQ/FinO"/>
</dbReference>
<evidence type="ECO:0000256" key="3">
    <source>
        <dbReference type="ARBA" id="ARBA00023186"/>
    </source>
</evidence>
<organism evidence="6 7">
    <name type="scientific">Vreelandella sedimenti</name>
    <dbReference type="NCBI Taxonomy" id="2729618"/>
    <lineage>
        <taxon>Bacteria</taxon>
        <taxon>Pseudomonadati</taxon>
        <taxon>Pseudomonadota</taxon>
        <taxon>Gammaproteobacteria</taxon>
        <taxon>Oceanospirillales</taxon>
        <taxon>Halomonadaceae</taxon>
        <taxon>Vreelandella</taxon>
    </lineage>
</organism>
<evidence type="ECO:0000256" key="4">
    <source>
        <dbReference type="SAM" id="MobiDB-lite"/>
    </source>
</evidence>
<keyword evidence="1" id="KW-0963">Cytoplasm</keyword>
<dbReference type="GO" id="GO:0034057">
    <property type="term" value="F:RNA strand-exchange activity"/>
    <property type="evidence" value="ECO:0007669"/>
    <property type="project" value="InterPro"/>
</dbReference>
<dbReference type="GO" id="GO:0010608">
    <property type="term" value="P:post-transcriptional regulation of gene expression"/>
    <property type="evidence" value="ECO:0007669"/>
    <property type="project" value="InterPro"/>
</dbReference>
<dbReference type="SMART" id="SM00945">
    <property type="entry name" value="ProQ"/>
    <property type="match status" value="1"/>
</dbReference>
<name>A0A7Z0SR87_9GAMM</name>
<dbReference type="Pfam" id="PF04352">
    <property type="entry name" value="ProQ"/>
    <property type="match status" value="1"/>
</dbReference>
<feature type="compositionally biased region" description="Polar residues" evidence="4">
    <location>
        <begin position="34"/>
        <end position="53"/>
    </location>
</feature>
<comment type="caution">
    <text evidence="6">The sequence shown here is derived from an EMBL/GenBank/DDBJ whole genome shotgun (WGS) entry which is preliminary data.</text>
</comment>
<feature type="compositionally biased region" description="Acidic residues" evidence="4">
    <location>
        <begin position="99"/>
        <end position="110"/>
    </location>
</feature>
<gene>
    <name evidence="6" type="ORF">HZU72_18075</name>
</gene>
<evidence type="ECO:0000256" key="2">
    <source>
        <dbReference type="ARBA" id="ARBA00022884"/>
    </source>
</evidence>
<dbReference type="InterPro" id="IPR036442">
    <property type="entry name" value="ProQ/FinO_sf"/>
</dbReference>
<dbReference type="GO" id="GO:0005829">
    <property type="term" value="C:cytosol"/>
    <property type="evidence" value="ECO:0007669"/>
    <property type="project" value="TreeGrafter"/>
</dbReference>
<sequence length="283" mass="31610">MAASLMNILDDLEARLERTQAELHALREENQRLKQQLALQETQSQSVPSSEATTKIDNERHSEEAVDAKVLDPKAPETPPSSEVAPDQVEPEEVKPEEVVSEETGPEETGPEEKGESSATAETVKAPSPHALLNQWYERYPKAFFKGHTKPLKVGIHQQLAEREEWPNKLIRRALANYVNLPRYIKAVREGAERVDLDGQPAGKVDKEAARHAAEKRGEKKEGGQPKKAQPKPSPAAKNTRQEKPKQPDLAQDAEPKAEKGEPRKSLSLEDKLLDLQQKFKGR</sequence>
<keyword evidence="2" id="KW-0694">RNA-binding</keyword>
<protein>
    <submittedName>
        <fullName evidence="6">ABC transporter substrate-binding protein</fullName>
    </submittedName>
</protein>
<dbReference type="InterPro" id="IPR023529">
    <property type="entry name" value="ProQ"/>
</dbReference>
<feature type="domain" description="ProQ/FinO" evidence="5">
    <location>
        <begin position="124"/>
        <end position="233"/>
    </location>
</feature>
<evidence type="ECO:0000259" key="5">
    <source>
        <dbReference type="SMART" id="SM00945"/>
    </source>
</evidence>
<dbReference type="RefSeq" id="WP_027958919.1">
    <property type="nucleotide sequence ID" value="NZ_CAXAZJ010000047.1"/>
</dbReference>
<dbReference type="Proteomes" id="UP000520876">
    <property type="component" value="Unassembled WGS sequence"/>
</dbReference>
<proteinExistence type="predicted"/>
<evidence type="ECO:0000313" key="6">
    <source>
        <dbReference type="EMBL" id="NYT74319.1"/>
    </source>
</evidence>
<evidence type="ECO:0000256" key="1">
    <source>
        <dbReference type="ARBA" id="ARBA00022490"/>
    </source>
</evidence>
<keyword evidence="7" id="KW-1185">Reference proteome</keyword>
<evidence type="ECO:0000313" key="7">
    <source>
        <dbReference type="Proteomes" id="UP000520876"/>
    </source>
</evidence>
<feature type="region of interest" description="Disordered" evidence="4">
    <location>
        <begin position="198"/>
        <end position="283"/>
    </location>
</feature>
<dbReference type="GO" id="GO:0033592">
    <property type="term" value="F:RNA strand annealing activity"/>
    <property type="evidence" value="ECO:0007669"/>
    <property type="project" value="InterPro"/>
</dbReference>
<dbReference type="EMBL" id="JACCGK010000017">
    <property type="protein sequence ID" value="NYT74319.1"/>
    <property type="molecule type" value="Genomic_DNA"/>
</dbReference>
<keyword evidence="3" id="KW-0143">Chaperone</keyword>
<reference evidence="6 7" key="1">
    <citation type="submission" date="2020-07" db="EMBL/GenBank/DDBJ databases">
        <title>Halomonas sp. QX-2 draft genome sequence.</title>
        <authorList>
            <person name="Qiu X."/>
        </authorList>
    </citation>
    <scope>NUCLEOTIDE SEQUENCE [LARGE SCALE GENOMIC DNA]</scope>
    <source>
        <strain evidence="6 7">QX-2</strain>
    </source>
</reference>
<dbReference type="Gene3D" id="1.10.1710.10">
    <property type="entry name" value="ProQ/FinO domain"/>
    <property type="match status" value="1"/>
</dbReference>
<feature type="compositionally biased region" description="Basic and acidic residues" evidence="4">
    <location>
        <begin position="54"/>
        <end position="75"/>
    </location>
</feature>
<feature type="compositionally biased region" description="Basic and acidic residues" evidence="4">
    <location>
        <begin position="204"/>
        <end position="225"/>
    </location>
</feature>
<dbReference type="SUPFAM" id="SSF48657">
    <property type="entry name" value="FinO-like"/>
    <property type="match status" value="1"/>
</dbReference>
<feature type="region of interest" description="Disordered" evidence="4">
    <location>
        <begin position="34"/>
        <end position="127"/>
    </location>
</feature>
<feature type="compositionally biased region" description="Basic and acidic residues" evidence="4">
    <location>
        <begin position="254"/>
        <end position="274"/>
    </location>
</feature>
<dbReference type="AlphaFoldDB" id="A0A7Z0SR87"/>
<dbReference type="PANTHER" id="PTHR38106">
    <property type="entry name" value="RNA CHAPERONE PROQ"/>
    <property type="match status" value="1"/>
</dbReference>